<sequence length="56" mass="6523">MSQSCRTLHYIPYLLFLPPIVRLLRIPLHQHPYCQLCSICSILLLAAFSVLSLNRR</sequence>
<name>A0A2P2M0P7_RHIMU</name>
<reference evidence="2" key="1">
    <citation type="submission" date="2018-02" db="EMBL/GenBank/DDBJ databases">
        <title>Rhizophora mucronata_Transcriptome.</title>
        <authorList>
            <person name="Meera S.P."/>
            <person name="Sreeshan A."/>
            <person name="Augustine A."/>
        </authorList>
    </citation>
    <scope>NUCLEOTIDE SEQUENCE</scope>
    <source>
        <tissue evidence="2">Leaf</tissue>
    </source>
</reference>
<keyword evidence="1" id="KW-1133">Transmembrane helix</keyword>
<dbReference type="EMBL" id="GGEC01043286">
    <property type="protein sequence ID" value="MBX23770.1"/>
    <property type="molecule type" value="Transcribed_RNA"/>
</dbReference>
<keyword evidence="1" id="KW-0812">Transmembrane</keyword>
<organism evidence="2">
    <name type="scientific">Rhizophora mucronata</name>
    <name type="common">Asiatic mangrove</name>
    <dbReference type="NCBI Taxonomy" id="61149"/>
    <lineage>
        <taxon>Eukaryota</taxon>
        <taxon>Viridiplantae</taxon>
        <taxon>Streptophyta</taxon>
        <taxon>Embryophyta</taxon>
        <taxon>Tracheophyta</taxon>
        <taxon>Spermatophyta</taxon>
        <taxon>Magnoliopsida</taxon>
        <taxon>eudicotyledons</taxon>
        <taxon>Gunneridae</taxon>
        <taxon>Pentapetalae</taxon>
        <taxon>rosids</taxon>
        <taxon>fabids</taxon>
        <taxon>Malpighiales</taxon>
        <taxon>Rhizophoraceae</taxon>
        <taxon>Rhizophora</taxon>
    </lineage>
</organism>
<feature type="transmembrane region" description="Helical" evidence="1">
    <location>
        <begin position="7"/>
        <end position="24"/>
    </location>
</feature>
<protein>
    <submittedName>
        <fullName evidence="2">Uncharacterized protein</fullName>
    </submittedName>
</protein>
<feature type="transmembrane region" description="Helical" evidence="1">
    <location>
        <begin position="30"/>
        <end position="53"/>
    </location>
</feature>
<dbReference type="AlphaFoldDB" id="A0A2P2M0P7"/>
<accession>A0A2P2M0P7</accession>
<proteinExistence type="predicted"/>
<evidence type="ECO:0000256" key="1">
    <source>
        <dbReference type="SAM" id="Phobius"/>
    </source>
</evidence>
<evidence type="ECO:0000313" key="2">
    <source>
        <dbReference type="EMBL" id="MBX23770.1"/>
    </source>
</evidence>
<keyword evidence="1" id="KW-0472">Membrane</keyword>